<comment type="caution">
    <text evidence="1">The sequence shown here is derived from an EMBL/GenBank/DDBJ whole genome shotgun (WGS) entry which is preliminary data.</text>
</comment>
<evidence type="ECO:0000313" key="2">
    <source>
        <dbReference type="Proteomes" id="UP000728968"/>
    </source>
</evidence>
<feature type="non-terminal residue" evidence="1">
    <location>
        <position position="49"/>
    </location>
</feature>
<organism evidence="1 2">
    <name type="scientific">Fusobacterium mortiferum</name>
    <dbReference type="NCBI Taxonomy" id="850"/>
    <lineage>
        <taxon>Bacteria</taxon>
        <taxon>Fusobacteriati</taxon>
        <taxon>Fusobacteriota</taxon>
        <taxon>Fusobacteriia</taxon>
        <taxon>Fusobacteriales</taxon>
        <taxon>Fusobacteriaceae</taxon>
        <taxon>Fusobacterium</taxon>
    </lineage>
</organism>
<name>A0ABS2G4R5_FUSMR</name>
<keyword evidence="2" id="KW-1185">Reference proteome</keyword>
<accession>A0ABS2G4R5</accession>
<dbReference type="Proteomes" id="UP000728968">
    <property type="component" value="Unassembled WGS sequence"/>
</dbReference>
<evidence type="ECO:0000313" key="1">
    <source>
        <dbReference type="EMBL" id="MBM6876185.1"/>
    </source>
</evidence>
<sequence>MMNRIEFLSKITRKSTNKSELPTNENLIEDKFLDIIRNFADKFHSLINP</sequence>
<protein>
    <submittedName>
        <fullName evidence="1">Uncharacterized protein</fullName>
    </submittedName>
</protein>
<gene>
    <name evidence="1" type="ORF">H6A04_11130</name>
</gene>
<dbReference type="EMBL" id="JACJLT010000211">
    <property type="protein sequence ID" value="MBM6876185.1"/>
    <property type="molecule type" value="Genomic_DNA"/>
</dbReference>
<proteinExistence type="predicted"/>
<reference evidence="1 2" key="1">
    <citation type="journal article" date="2021" name="Sci. Rep.">
        <title>The distribution of antibiotic resistance genes in chicken gut microbiota commensals.</title>
        <authorList>
            <person name="Juricova H."/>
            <person name="Matiasovicova J."/>
            <person name="Kubasova T."/>
            <person name="Cejkova D."/>
            <person name="Rychlik I."/>
        </authorList>
    </citation>
    <scope>NUCLEOTIDE SEQUENCE [LARGE SCALE GENOMIC DNA]</scope>
    <source>
        <strain evidence="1 2">An425</strain>
    </source>
</reference>